<protein>
    <submittedName>
        <fullName evidence="10">MFS transporter</fullName>
    </submittedName>
</protein>
<feature type="transmembrane region" description="Helical" evidence="8">
    <location>
        <begin position="63"/>
        <end position="87"/>
    </location>
</feature>
<evidence type="ECO:0000313" key="10">
    <source>
        <dbReference type="EMBL" id="MBP0443944.1"/>
    </source>
</evidence>
<sequence length="468" mass="48550">MQPSPRTRLPRRCSRTPFLPRPPRPRAVAAGVRPGAEAPLRSPFSRIVAGPLSRAFSSRNARIFFGASLSAWTGLWMHRIGVAWLAWELTRSPAWVGLIAFADLAPAVLVSPIAGAVADRVDRVRLTMLSQGTIAAEAAVVAALAATGNISIGLLFALEMVSGTAACFSQPARQTLIPALVAREDLPAAVAANSLLFNVARFVGPGLAGPLIAGWGVAPAIFCNAIGHGFATLSMPWLRVDAAQRRGHPATTSLLAETLEGFRYAARHPGLGPIIAFSALSSVLLRGVQEILPPYVERLFGRGAESLAMLTAAFAVGALVSGLVVASRGRLQGTTRIAVLAILAQAAATAGFVATNHFAFALLCGAAIGAAASAHGISVQVLAQTAASPSMRGRVMSLWALVTRACPALGALALGLAGEAMGLRIPTLVAVTLTLLVFAWGMSCRSRIAASLETSPERKPATTEGEKH</sequence>
<evidence type="ECO:0000256" key="2">
    <source>
        <dbReference type="ARBA" id="ARBA00022448"/>
    </source>
</evidence>
<dbReference type="CDD" id="cd06173">
    <property type="entry name" value="MFS_MefA_like"/>
    <property type="match status" value="1"/>
</dbReference>
<dbReference type="EMBL" id="JAGIZB010000003">
    <property type="protein sequence ID" value="MBP0443944.1"/>
    <property type="molecule type" value="Genomic_DNA"/>
</dbReference>
<feature type="transmembrane region" description="Helical" evidence="8">
    <location>
        <begin position="337"/>
        <end position="354"/>
    </location>
</feature>
<dbReference type="Gene3D" id="1.20.1250.20">
    <property type="entry name" value="MFS general substrate transporter like domains"/>
    <property type="match status" value="1"/>
</dbReference>
<dbReference type="SUPFAM" id="SSF103473">
    <property type="entry name" value="MFS general substrate transporter"/>
    <property type="match status" value="1"/>
</dbReference>
<dbReference type="Pfam" id="PF05977">
    <property type="entry name" value="MFS_3"/>
    <property type="match status" value="1"/>
</dbReference>
<evidence type="ECO:0000256" key="5">
    <source>
        <dbReference type="ARBA" id="ARBA00022989"/>
    </source>
</evidence>
<name>A0ABS4AAA9_9PROT</name>
<feature type="region of interest" description="Disordered" evidence="7">
    <location>
        <begin position="1"/>
        <end position="27"/>
    </location>
</feature>
<dbReference type="PROSITE" id="PS50850">
    <property type="entry name" value="MFS"/>
    <property type="match status" value="1"/>
</dbReference>
<keyword evidence="11" id="KW-1185">Reference proteome</keyword>
<gene>
    <name evidence="10" type="ORF">J8J14_04050</name>
</gene>
<organism evidence="10 11">
    <name type="scientific">Pararoseomonas baculiformis</name>
    <dbReference type="NCBI Taxonomy" id="2820812"/>
    <lineage>
        <taxon>Bacteria</taxon>
        <taxon>Pseudomonadati</taxon>
        <taxon>Pseudomonadota</taxon>
        <taxon>Alphaproteobacteria</taxon>
        <taxon>Acetobacterales</taxon>
        <taxon>Acetobacteraceae</taxon>
        <taxon>Pararoseomonas</taxon>
    </lineage>
</organism>
<feature type="transmembrane region" description="Helical" evidence="8">
    <location>
        <begin position="360"/>
        <end position="383"/>
    </location>
</feature>
<dbReference type="InterPro" id="IPR020846">
    <property type="entry name" value="MFS_dom"/>
</dbReference>
<evidence type="ECO:0000313" key="11">
    <source>
        <dbReference type="Proteomes" id="UP000681594"/>
    </source>
</evidence>
<feature type="domain" description="Major facilitator superfamily (MFS) profile" evidence="9">
    <location>
        <begin position="271"/>
        <end position="468"/>
    </location>
</feature>
<evidence type="ECO:0000256" key="1">
    <source>
        <dbReference type="ARBA" id="ARBA00004651"/>
    </source>
</evidence>
<evidence type="ECO:0000256" key="4">
    <source>
        <dbReference type="ARBA" id="ARBA00022692"/>
    </source>
</evidence>
<feature type="transmembrane region" description="Helical" evidence="8">
    <location>
        <begin position="395"/>
        <end position="417"/>
    </location>
</feature>
<feature type="transmembrane region" description="Helical" evidence="8">
    <location>
        <begin position="138"/>
        <end position="158"/>
    </location>
</feature>
<keyword evidence="4 8" id="KW-0812">Transmembrane</keyword>
<dbReference type="Proteomes" id="UP000681594">
    <property type="component" value="Unassembled WGS sequence"/>
</dbReference>
<feature type="transmembrane region" description="Helical" evidence="8">
    <location>
        <begin position="307"/>
        <end position="325"/>
    </location>
</feature>
<comment type="subcellular location">
    <subcellularLocation>
        <location evidence="1">Cell membrane</location>
        <topology evidence="1">Multi-pass membrane protein</topology>
    </subcellularLocation>
</comment>
<reference evidence="10 11" key="1">
    <citation type="submission" date="2021-03" db="EMBL/GenBank/DDBJ databases">
        <authorList>
            <person name="So Y."/>
        </authorList>
    </citation>
    <scope>NUCLEOTIDE SEQUENCE [LARGE SCALE GENOMIC DNA]</scope>
    <source>
        <strain evidence="10 11">SSH11</strain>
    </source>
</reference>
<dbReference type="InterPro" id="IPR036259">
    <property type="entry name" value="MFS_trans_sf"/>
</dbReference>
<proteinExistence type="predicted"/>
<evidence type="ECO:0000256" key="7">
    <source>
        <dbReference type="SAM" id="MobiDB-lite"/>
    </source>
</evidence>
<feature type="transmembrane region" description="Helical" evidence="8">
    <location>
        <begin position="93"/>
        <end position="117"/>
    </location>
</feature>
<evidence type="ECO:0000256" key="8">
    <source>
        <dbReference type="SAM" id="Phobius"/>
    </source>
</evidence>
<accession>A0ABS4AAA9</accession>
<dbReference type="PANTHER" id="PTHR23513">
    <property type="entry name" value="INTEGRAL MEMBRANE EFFLUX PROTEIN-RELATED"/>
    <property type="match status" value="1"/>
</dbReference>
<dbReference type="PANTHER" id="PTHR23513:SF11">
    <property type="entry name" value="STAPHYLOFERRIN A TRANSPORTER"/>
    <property type="match status" value="1"/>
</dbReference>
<feature type="transmembrane region" description="Helical" evidence="8">
    <location>
        <begin position="423"/>
        <end position="442"/>
    </location>
</feature>
<evidence type="ECO:0000259" key="9">
    <source>
        <dbReference type="PROSITE" id="PS50850"/>
    </source>
</evidence>
<evidence type="ECO:0000256" key="6">
    <source>
        <dbReference type="ARBA" id="ARBA00023136"/>
    </source>
</evidence>
<evidence type="ECO:0000256" key="3">
    <source>
        <dbReference type="ARBA" id="ARBA00022475"/>
    </source>
</evidence>
<keyword evidence="2" id="KW-0813">Transport</keyword>
<keyword evidence="5 8" id="KW-1133">Transmembrane helix</keyword>
<feature type="transmembrane region" description="Helical" evidence="8">
    <location>
        <begin position="270"/>
        <end position="287"/>
    </location>
</feature>
<keyword evidence="3" id="KW-1003">Cell membrane</keyword>
<dbReference type="InterPro" id="IPR010290">
    <property type="entry name" value="TM_effector"/>
</dbReference>
<keyword evidence="6 8" id="KW-0472">Membrane</keyword>
<comment type="caution">
    <text evidence="10">The sequence shown here is derived from an EMBL/GenBank/DDBJ whole genome shotgun (WGS) entry which is preliminary data.</text>
</comment>
<feature type="transmembrane region" description="Helical" evidence="8">
    <location>
        <begin position="212"/>
        <end position="238"/>
    </location>
</feature>